<keyword evidence="3" id="KW-0472">Membrane</keyword>
<sequence length="340" mass="37922">MSSDKTEKPTSQKLRQQRRDGQIPSHKNTAEAGSIIFATGILFLMLPALSVTALSMATVAWDSINGTWLEALRKIVPAISKLALLFLMSVALMAIFSLLLELLLNKFNFSARKLTPKFEKFNPFNNVKQLFSLDSLVSLLIKIVYFCFSLINLYFSIYNNTRDVISASTCGMRCLVGLYVNFLKINIGVFLLLCLCIGAADYIIQKRLFLRRNKMTKDEVKREYKTHEGDPHIKSARKSIAITDAMLPGPQQATHVIYGEQCLVAVIYHVGKTMGPFVIGTAKGPSVVRMCALYKELGIPTIFLPSVALDFFRMAELGNFLPPRSAHGMKKILQMAPSKA</sequence>
<evidence type="ECO:0000256" key="3">
    <source>
        <dbReference type="SAM" id="Phobius"/>
    </source>
</evidence>
<dbReference type="AlphaFoldDB" id="A0A368JWN1"/>
<dbReference type="PRINTS" id="PR00950">
    <property type="entry name" value="TYPE3IMSPROT"/>
</dbReference>
<name>A0A368JWN1_9HYPH</name>
<reference evidence="4 5" key="1">
    <citation type="submission" date="2018-07" db="EMBL/GenBank/DDBJ databases">
        <title>The draft genome of Phyllobacterium salinisoli.</title>
        <authorList>
            <person name="Liu L."/>
            <person name="Li L."/>
            <person name="Zhang X."/>
            <person name="Liang L."/>
        </authorList>
    </citation>
    <scope>NUCLEOTIDE SEQUENCE [LARGE SCALE GENOMIC DNA]</scope>
    <source>
        <strain evidence="4 5">LLAN61</strain>
    </source>
</reference>
<dbReference type="Proteomes" id="UP000253420">
    <property type="component" value="Unassembled WGS sequence"/>
</dbReference>
<dbReference type="RefSeq" id="WP_114442820.1">
    <property type="nucleotide sequence ID" value="NZ_QOZG01000025.1"/>
</dbReference>
<dbReference type="PANTHER" id="PTHR30531">
    <property type="entry name" value="FLAGELLAR BIOSYNTHETIC PROTEIN FLHB"/>
    <property type="match status" value="1"/>
</dbReference>
<feature type="transmembrane region" description="Helical" evidence="3">
    <location>
        <begin position="35"/>
        <end position="61"/>
    </location>
</feature>
<keyword evidence="3" id="KW-1133">Transmembrane helix</keyword>
<feature type="region of interest" description="Disordered" evidence="2">
    <location>
        <begin position="1"/>
        <end position="26"/>
    </location>
</feature>
<keyword evidence="3" id="KW-0812">Transmembrane</keyword>
<feature type="transmembrane region" description="Helical" evidence="3">
    <location>
        <begin position="81"/>
        <end position="104"/>
    </location>
</feature>
<evidence type="ECO:0000256" key="2">
    <source>
        <dbReference type="SAM" id="MobiDB-lite"/>
    </source>
</evidence>
<organism evidence="4 5">
    <name type="scientific">Phyllobacterium salinisoli</name>
    <dbReference type="NCBI Taxonomy" id="1899321"/>
    <lineage>
        <taxon>Bacteria</taxon>
        <taxon>Pseudomonadati</taxon>
        <taxon>Pseudomonadota</taxon>
        <taxon>Alphaproteobacteria</taxon>
        <taxon>Hyphomicrobiales</taxon>
        <taxon>Phyllobacteriaceae</taxon>
        <taxon>Phyllobacterium</taxon>
    </lineage>
</organism>
<dbReference type="EMBL" id="QOZG01000025">
    <property type="protein sequence ID" value="RCS21567.1"/>
    <property type="molecule type" value="Genomic_DNA"/>
</dbReference>
<comment type="caution">
    <text evidence="4">The sequence shown here is derived from an EMBL/GenBank/DDBJ whole genome shotgun (WGS) entry which is preliminary data.</text>
</comment>
<keyword evidence="5" id="KW-1185">Reference proteome</keyword>
<feature type="transmembrane region" description="Helical" evidence="3">
    <location>
        <begin position="178"/>
        <end position="204"/>
    </location>
</feature>
<dbReference type="GO" id="GO:0009306">
    <property type="term" value="P:protein secretion"/>
    <property type="evidence" value="ECO:0007669"/>
    <property type="project" value="InterPro"/>
</dbReference>
<proteinExistence type="inferred from homology"/>
<accession>A0A368JWN1</accession>
<evidence type="ECO:0000313" key="5">
    <source>
        <dbReference type="Proteomes" id="UP000253420"/>
    </source>
</evidence>
<dbReference type="PANTHER" id="PTHR30531:SF14">
    <property type="entry name" value="SURFACE PRESENTATION OF ANTIGENS PROTEIN SPAS"/>
    <property type="match status" value="1"/>
</dbReference>
<dbReference type="InterPro" id="IPR029025">
    <property type="entry name" value="T3SS_substrate_exporter_C"/>
</dbReference>
<dbReference type="GO" id="GO:0005886">
    <property type="term" value="C:plasma membrane"/>
    <property type="evidence" value="ECO:0007669"/>
    <property type="project" value="TreeGrafter"/>
</dbReference>
<feature type="transmembrane region" description="Helical" evidence="3">
    <location>
        <begin position="136"/>
        <end position="158"/>
    </location>
</feature>
<dbReference type="Gene3D" id="3.40.1690.10">
    <property type="entry name" value="secretion proteins EscU"/>
    <property type="match status" value="1"/>
</dbReference>
<evidence type="ECO:0000313" key="4">
    <source>
        <dbReference type="EMBL" id="RCS21567.1"/>
    </source>
</evidence>
<dbReference type="Pfam" id="PF01312">
    <property type="entry name" value="Bac_export_2"/>
    <property type="match status" value="1"/>
</dbReference>
<protein>
    <recommendedName>
        <fullName evidence="6">EscU/YscU/HrcU family type III secretion system export apparatus switch protein</fullName>
    </recommendedName>
</protein>
<dbReference type="SUPFAM" id="SSF160544">
    <property type="entry name" value="EscU C-terminal domain-like"/>
    <property type="match status" value="1"/>
</dbReference>
<dbReference type="OrthoDB" id="9807950at2"/>
<feature type="compositionally biased region" description="Basic and acidic residues" evidence="2">
    <location>
        <begin position="1"/>
        <end position="10"/>
    </location>
</feature>
<evidence type="ECO:0000256" key="1">
    <source>
        <dbReference type="ARBA" id="ARBA00010690"/>
    </source>
</evidence>
<dbReference type="InterPro" id="IPR006135">
    <property type="entry name" value="T3SS_substrate_exporter"/>
</dbReference>
<comment type="similarity">
    <text evidence="1">Belongs to the type III secretion exporter family.</text>
</comment>
<gene>
    <name evidence="4" type="ORF">DUT91_23290</name>
</gene>
<evidence type="ECO:0008006" key="6">
    <source>
        <dbReference type="Google" id="ProtNLM"/>
    </source>
</evidence>